<dbReference type="Proteomes" id="UP001153678">
    <property type="component" value="Unassembled WGS sequence"/>
</dbReference>
<feature type="transmembrane region" description="Helical" evidence="2">
    <location>
        <begin position="91"/>
        <end position="111"/>
    </location>
</feature>
<reference evidence="3" key="1">
    <citation type="submission" date="2022-08" db="EMBL/GenBank/DDBJ databases">
        <authorList>
            <person name="Kallberg Y."/>
            <person name="Tangrot J."/>
            <person name="Rosling A."/>
        </authorList>
    </citation>
    <scope>NUCLEOTIDE SEQUENCE</scope>
    <source>
        <strain evidence="3">Wild A</strain>
    </source>
</reference>
<keyword evidence="2" id="KW-0472">Membrane</keyword>
<organism evidence="3 4">
    <name type="scientific">Funneliformis geosporum</name>
    <dbReference type="NCBI Taxonomy" id="1117311"/>
    <lineage>
        <taxon>Eukaryota</taxon>
        <taxon>Fungi</taxon>
        <taxon>Fungi incertae sedis</taxon>
        <taxon>Mucoromycota</taxon>
        <taxon>Glomeromycotina</taxon>
        <taxon>Glomeromycetes</taxon>
        <taxon>Glomerales</taxon>
        <taxon>Glomeraceae</taxon>
        <taxon>Funneliformis</taxon>
    </lineage>
</organism>
<keyword evidence="2" id="KW-1133">Transmembrane helix</keyword>
<keyword evidence="2" id="KW-0812">Transmembrane</keyword>
<dbReference type="EMBL" id="CAMKVN010000503">
    <property type="protein sequence ID" value="CAI2168608.1"/>
    <property type="molecule type" value="Genomic_DNA"/>
</dbReference>
<evidence type="ECO:0000256" key="1">
    <source>
        <dbReference type="SAM" id="MobiDB-lite"/>
    </source>
</evidence>
<evidence type="ECO:0000313" key="3">
    <source>
        <dbReference type="EMBL" id="CAI2168608.1"/>
    </source>
</evidence>
<dbReference type="AlphaFoldDB" id="A0A9W4WP76"/>
<dbReference type="OrthoDB" id="2322699at2759"/>
<accession>A0A9W4WP76</accession>
<comment type="caution">
    <text evidence="3">The sequence shown here is derived from an EMBL/GenBank/DDBJ whole genome shotgun (WGS) entry which is preliminary data.</text>
</comment>
<feature type="region of interest" description="Disordered" evidence="1">
    <location>
        <begin position="64"/>
        <end position="84"/>
    </location>
</feature>
<keyword evidence="4" id="KW-1185">Reference proteome</keyword>
<sequence length="136" mass="15411">MSYAEVARSDPSENLEANIVIKNDVPRKYHQEQTTEDNYSENRDATKFDKDFINARKEVINLAKQTQIDDGNPRKRSTRGDNEVSKLSKPVVFLAVAVDIALAGVLVGWVYKKPTIDRIKLGFSTVGLSLFYGFQW</sequence>
<evidence type="ECO:0000313" key="4">
    <source>
        <dbReference type="Proteomes" id="UP001153678"/>
    </source>
</evidence>
<proteinExistence type="predicted"/>
<evidence type="ECO:0000256" key="2">
    <source>
        <dbReference type="SAM" id="Phobius"/>
    </source>
</evidence>
<gene>
    <name evidence="3" type="ORF">FWILDA_LOCUS3665</name>
</gene>
<protein>
    <submittedName>
        <fullName evidence="3">6402_t:CDS:1</fullName>
    </submittedName>
</protein>
<name>A0A9W4WP76_9GLOM</name>